<dbReference type="GO" id="GO:0046983">
    <property type="term" value="F:protein dimerization activity"/>
    <property type="evidence" value="ECO:0007669"/>
    <property type="project" value="InterPro"/>
</dbReference>
<feature type="domain" description="O-methyltransferase dimerisation" evidence="6">
    <location>
        <begin position="385"/>
        <end position="455"/>
    </location>
</feature>
<evidence type="ECO:0000256" key="1">
    <source>
        <dbReference type="ARBA" id="ARBA00022603"/>
    </source>
</evidence>
<keyword evidence="1" id="KW-0489">Methyltransferase</keyword>
<feature type="domain" description="O-methyltransferase C-terminal" evidence="5">
    <location>
        <begin position="554"/>
        <end position="696"/>
    </location>
</feature>
<dbReference type="InterPro" id="IPR016461">
    <property type="entry name" value="COMT-like"/>
</dbReference>
<evidence type="ECO:0000313" key="7">
    <source>
        <dbReference type="EMBL" id="RFU35549.1"/>
    </source>
</evidence>
<dbReference type="EMBL" id="NCSJ02000007">
    <property type="protein sequence ID" value="RFU35549.1"/>
    <property type="molecule type" value="Genomic_DNA"/>
</dbReference>
<dbReference type="STRING" id="5539.A0A3E2HQA7"/>
<accession>A0A3E2HQA7</accession>
<dbReference type="PANTHER" id="PTHR43712">
    <property type="entry name" value="PUTATIVE (AFU_ORTHOLOGUE AFUA_4G14580)-RELATED"/>
    <property type="match status" value="1"/>
</dbReference>
<reference evidence="7 8" key="1">
    <citation type="submission" date="2018-05" db="EMBL/GenBank/DDBJ databases">
        <title>Draft genome sequence of Scytalidium lignicola DSM 105466, a ubiquitous saprotrophic fungus.</title>
        <authorList>
            <person name="Buettner E."/>
            <person name="Gebauer A.M."/>
            <person name="Hofrichter M."/>
            <person name="Liers C."/>
            <person name="Kellner H."/>
        </authorList>
    </citation>
    <scope>NUCLEOTIDE SEQUENCE [LARGE SCALE GENOMIC DNA]</scope>
    <source>
        <strain evidence="7 8">DSM 105466</strain>
    </source>
</reference>
<feature type="non-terminal residue" evidence="7">
    <location>
        <position position="723"/>
    </location>
</feature>
<dbReference type="InterPro" id="IPR036388">
    <property type="entry name" value="WH-like_DNA-bd_sf"/>
</dbReference>
<evidence type="ECO:0000256" key="2">
    <source>
        <dbReference type="ARBA" id="ARBA00022679"/>
    </source>
</evidence>
<feature type="non-terminal residue" evidence="7">
    <location>
        <position position="1"/>
    </location>
</feature>
<evidence type="ECO:0000256" key="4">
    <source>
        <dbReference type="SAM" id="MobiDB-lite"/>
    </source>
</evidence>
<keyword evidence="3" id="KW-0949">S-adenosyl-L-methionine</keyword>
<dbReference type="InterPro" id="IPR029063">
    <property type="entry name" value="SAM-dependent_MTases_sf"/>
</dbReference>
<dbReference type="OrthoDB" id="1535081at2759"/>
<gene>
    <name evidence="7" type="ORF">B7463_g763</name>
</gene>
<organism evidence="7 8">
    <name type="scientific">Scytalidium lignicola</name>
    <name type="common">Hyphomycete</name>
    <dbReference type="NCBI Taxonomy" id="5539"/>
    <lineage>
        <taxon>Eukaryota</taxon>
        <taxon>Fungi</taxon>
        <taxon>Dikarya</taxon>
        <taxon>Ascomycota</taxon>
        <taxon>Pezizomycotina</taxon>
        <taxon>Leotiomycetes</taxon>
        <taxon>Leotiomycetes incertae sedis</taxon>
        <taxon>Scytalidium</taxon>
    </lineage>
</organism>
<protein>
    <submittedName>
        <fullName evidence="7">Uncharacterized protein</fullName>
    </submittedName>
</protein>
<evidence type="ECO:0000259" key="5">
    <source>
        <dbReference type="Pfam" id="PF00891"/>
    </source>
</evidence>
<feature type="compositionally biased region" description="Polar residues" evidence="4">
    <location>
        <begin position="1"/>
        <end position="10"/>
    </location>
</feature>
<dbReference type="Pfam" id="PF00891">
    <property type="entry name" value="Methyltransf_2"/>
    <property type="match status" value="1"/>
</dbReference>
<dbReference type="PANTHER" id="PTHR43712:SF11">
    <property type="entry name" value="O-METHYLTRANSFERASE (AFU_ORTHOLOGUE AFUA_2G17820)-RELATED"/>
    <property type="match status" value="1"/>
</dbReference>
<dbReference type="GO" id="GO:0032259">
    <property type="term" value="P:methylation"/>
    <property type="evidence" value="ECO:0007669"/>
    <property type="project" value="UniProtKB-KW"/>
</dbReference>
<dbReference type="Pfam" id="PF08100">
    <property type="entry name" value="Dimerisation"/>
    <property type="match status" value="1"/>
</dbReference>
<evidence type="ECO:0000313" key="8">
    <source>
        <dbReference type="Proteomes" id="UP000258309"/>
    </source>
</evidence>
<dbReference type="SUPFAM" id="SSF53335">
    <property type="entry name" value="S-adenosyl-L-methionine-dependent methyltransferases"/>
    <property type="match status" value="1"/>
</dbReference>
<comment type="caution">
    <text evidence="7">The sequence shown here is derived from an EMBL/GenBank/DDBJ whole genome shotgun (WGS) entry which is preliminary data.</text>
</comment>
<dbReference type="SUPFAM" id="SSF46785">
    <property type="entry name" value="Winged helix' DNA-binding domain"/>
    <property type="match status" value="1"/>
</dbReference>
<dbReference type="Gene3D" id="1.10.10.10">
    <property type="entry name" value="Winged helix-like DNA-binding domain superfamily/Winged helix DNA-binding domain"/>
    <property type="match status" value="1"/>
</dbReference>
<name>A0A3E2HQA7_SCYLI</name>
<dbReference type="InterPro" id="IPR012967">
    <property type="entry name" value="COMT_dimerisation"/>
</dbReference>
<feature type="region of interest" description="Disordered" evidence="4">
    <location>
        <begin position="1"/>
        <end position="24"/>
    </location>
</feature>
<dbReference type="AlphaFoldDB" id="A0A3E2HQA7"/>
<dbReference type="InterPro" id="IPR036390">
    <property type="entry name" value="WH_DNA-bd_sf"/>
</dbReference>
<dbReference type="PROSITE" id="PS51683">
    <property type="entry name" value="SAM_OMT_II"/>
    <property type="match status" value="1"/>
</dbReference>
<evidence type="ECO:0000256" key="3">
    <source>
        <dbReference type="ARBA" id="ARBA00022691"/>
    </source>
</evidence>
<evidence type="ECO:0000259" key="6">
    <source>
        <dbReference type="Pfam" id="PF08100"/>
    </source>
</evidence>
<keyword evidence="2" id="KW-0808">Transferase</keyword>
<proteinExistence type="predicted"/>
<sequence>MAQSGSNPFLITTPLAQPDQASRRNARSYAMRGKNRGKSVKRRVQAQPLVSWINGPSHGGEMCTNIIPRPVGSAWALSPFAVEVGPDMFQNVIKFYDVLNQASNPNPILVQYDGKPETLIWLGYLSQSQSYFHSQLFVVLTYLNMINRTNGKIDTVMTWHLTKALGCLQSDLAEIDKATTDATISVVSAFVSVALVLGDTASAETHLHGLFNLISLRGGLSSLRTQPSLQTKCCRLDLSYAISTCSKPLFFADGNISWDSYLSSSIAVPQYTLIHSMLHNDSSPDPKIVNVWHDLHELSRAANIATQTGQKLETNLFQERINKKNVLKTHTNTNMAISDIITSINAITNSPNELKPEEKVELLAACEKLNLVLEGPREKTMRLIIAIAIDMKLLDAAAELSVGGSEIQLDDLASKTGADPLLIVRIMRFLVGINLFKEIVAGKWTSTPLAAAYVTASPLAQAMIHMGRQNEIIANLPSYFEEKGYSNPGDAYNSPFQYTRKTNLHSFDWLATQPRLQHACNVVMGISRSAKGNHWVDYFPLASKLQVQSPSDVLLVDVGGGIGHDLITFQKRYPDLQGKLIVQDIPAAIDGIAPGSLPSGIEAMKHDFFSPQPVKGAKAYFLGNVLHDWPDKQASQILTNIRDAMNAESILLVSENVLPETNVPLYSASADFIMMANFASLERTEEQFRVLFDSVGLKLAKAWTLDDAMAGEGRRVLEVKLKN</sequence>
<dbReference type="GO" id="GO:0008171">
    <property type="term" value="F:O-methyltransferase activity"/>
    <property type="evidence" value="ECO:0007669"/>
    <property type="project" value="InterPro"/>
</dbReference>
<dbReference type="Gene3D" id="3.40.50.150">
    <property type="entry name" value="Vaccinia Virus protein VP39"/>
    <property type="match status" value="1"/>
</dbReference>
<dbReference type="Proteomes" id="UP000258309">
    <property type="component" value="Unassembled WGS sequence"/>
</dbReference>
<keyword evidence="8" id="KW-1185">Reference proteome</keyword>
<dbReference type="InterPro" id="IPR001077">
    <property type="entry name" value="COMT_C"/>
</dbReference>